<dbReference type="InterPro" id="IPR045857">
    <property type="entry name" value="O16G_dom_2"/>
</dbReference>
<dbReference type="SUPFAM" id="SSF51445">
    <property type="entry name" value="(Trans)glycosidases"/>
    <property type="match status" value="1"/>
</dbReference>
<dbReference type="SMART" id="SM00642">
    <property type="entry name" value="Aamy"/>
    <property type="match status" value="1"/>
</dbReference>
<dbReference type="GO" id="GO:0004556">
    <property type="term" value="F:alpha-amylase activity"/>
    <property type="evidence" value="ECO:0007669"/>
    <property type="project" value="TreeGrafter"/>
</dbReference>
<dbReference type="RefSeq" id="WP_154592604.1">
    <property type="nucleotide sequence ID" value="NZ_WLVL01000018.1"/>
</dbReference>
<keyword evidence="6" id="KW-1185">Reference proteome</keyword>
<evidence type="ECO:0000259" key="4">
    <source>
        <dbReference type="SMART" id="SM00642"/>
    </source>
</evidence>
<evidence type="ECO:0000313" key="6">
    <source>
        <dbReference type="Proteomes" id="UP000431092"/>
    </source>
</evidence>
<gene>
    <name evidence="5" type="ORF">GGG17_04605</name>
</gene>
<sequence length="582" mass="63996">MAQHGDVTPDTAVPPATAPSTEPHAWWRHAVIYQVYPRSFADGDGDGMGDLAGVTAKLPYLRDLGVDAVWLSPFYTSPQADAGYDVSDYRDVDPLFGSLADAEQLIAEAHELGIRVVVDLVPNHTSDEHAWFQAALAAGPGSPERARYIFKDGRGEHGELPPTNWRSVFGGSAWTRVTEADGRPGQWYLNLFDSKQPDLDWEHPEVREEFHDILRFWLDRGVDGFRVDVAHGLAKDQSFRDWDAHTEMISGDGEAHPTSASPYWDQDGVHEIYRGWRQVLDAHNPEGDPERDRILCAEAWVTPIERLVAYTRPDEMHQAFNFDFLDSPWRAADLVERITRSLEAAQSVGAPTTWVLSNHDVVRHATRLGYPVGSPRMNGIDATCPQPDAALGLRRARAATALMLALPGSAYLYQGEELGLPDHTTLPDELREDPAYHRTKGTPEAEIGRDGCRIPLPWVGGAPGNGFGPSERTWLPQPDAYADLAANLQAGQPGSTLELYRTLLATRRELDLGVGALDWQQGYGEDVVAVVNERGTDRLLVLANLGDEAVPLPDGSEVVVASGPLTPEGLVPTDTTVWARTR</sequence>
<dbReference type="PANTHER" id="PTHR10357:SF179">
    <property type="entry name" value="NEUTRAL AND BASIC AMINO ACID TRANSPORT PROTEIN RBAT"/>
    <property type="match status" value="1"/>
</dbReference>
<evidence type="ECO:0000256" key="3">
    <source>
        <dbReference type="SAM" id="MobiDB-lite"/>
    </source>
</evidence>
<name>A0A6I3IEZ8_9MICO</name>
<dbReference type="Pfam" id="PF00128">
    <property type="entry name" value="Alpha-amylase"/>
    <property type="match status" value="1"/>
</dbReference>
<evidence type="ECO:0000313" key="5">
    <source>
        <dbReference type="EMBL" id="MTB71263.1"/>
    </source>
</evidence>
<comment type="caution">
    <text evidence="5">The sequence shown here is derived from an EMBL/GenBank/DDBJ whole genome shotgun (WGS) entry which is preliminary data.</text>
</comment>
<comment type="similarity">
    <text evidence="1">Belongs to the glycosyl hydrolase 13 family.</text>
</comment>
<keyword evidence="2" id="KW-0325">Glycoprotein</keyword>
<dbReference type="EMBL" id="WLVL01000018">
    <property type="protein sequence ID" value="MTB71263.1"/>
    <property type="molecule type" value="Genomic_DNA"/>
</dbReference>
<reference evidence="5 6" key="1">
    <citation type="submission" date="2019-11" db="EMBL/GenBank/DDBJ databases">
        <title>Whole genome sequencing identifies a novel species of the genus Arsenicicoccus isolated from human blood.</title>
        <authorList>
            <person name="Jeong J.H."/>
            <person name="Kweon O.J."/>
            <person name="Kim H.R."/>
            <person name="Kim T.-H."/>
            <person name="Ha S.-M."/>
            <person name="Lee M.-K."/>
        </authorList>
    </citation>
    <scope>NUCLEOTIDE SEQUENCE [LARGE SCALE GENOMIC DNA]</scope>
    <source>
        <strain evidence="5 6">MKL-02</strain>
    </source>
</reference>
<accession>A0A6I3IEZ8</accession>
<protein>
    <submittedName>
        <fullName evidence="5">DUF3459 domain-containing protein</fullName>
    </submittedName>
</protein>
<dbReference type="InterPro" id="IPR006047">
    <property type="entry name" value="GH13_cat_dom"/>
</dbReference>
<dbReference type="PANTHER" id="PTHR10357">
    <property type="entry name" value="ALPHA-AMYLASE FAMILY MEMBER"/>
    <property type="match status" value="1"/>
</dbReference>
<dbReference type="FunFam" id="3.90.400.10:FF:000001">
    <property type="entry name" value="Maltase A3, isoform A"/>
    <property type="match status" value="1"/>
</dbReference>
<feature type="compositionally biased region" description="Low complexity" evidence="3">
    <location>
        <begin position="1"/>
        <end position="19"/>
    </location>
</feature>
<dbReference type="Gene3D" id="3.20.20.80">
    <property type="entry name" value="Glycosidases"/>
    <property type="match status" value="1"/>
</dbReference>
<organism evidence="5 6">
    <name type="scientific">Arsenicicoccus cauae</name>
    <dbReference type="NCBI Taxonomy" id="2663847"/>
    <lineage>
        <taxon>Bacteria</taxon>
        <taxon>Bacillati</taxon>
        <taxon>Actinomycetota</taxon>
        <taxon>Actinomycetes</taxon>
        <taxon>Micrococcales</taxon>
        <taxon>Intrasporangiaceae</taxon>
        <taxon>Arsenicicoccus</taxon>
    </lineage>
</organism>
<evidence type="ECO:0000256" key="1">
    <source>
        <dbReference type="ARBA" id="ARBA00008061"/>
    </source>
</evidence>
<dbReference type="AlphaFoldDB" id="A0A6I3IEZ8"/>
<dbReference type="CDD" id="cd11332">
    <property type="entry name" value="AmyAc_OligoGlu_TS"/>
    <property type="match status" value="1"/>
</dbReference>
<proteinExistence type="inferred from homology"/>
<dbReference type="InterPro" id="IPR017853">
    <property type="entry name" value="GH"/>
</dbReference>
<feature type="domain" description="Glycosyl hydrolase family 13 catalytic" evidence="4">
    <location>
        <begin position="34"/>
        <end position="453"/>
    </location>
</feature>
<dbReference type="GO" id="GO:0009313">
    <property type="term" value="P:oligosaccharide catabolic process"/>
    <property type="evidence" value="ECO:0007669"/>
    <property type="project" value="TreeGrafter"/>
</dbReference>
<dbReference type="Gene3D" id="3.90.400.10">
    <property type="entry name" value="Oligo-1,6-glucosidase, Domain 2"/>
    <property type="match status" value="1"/>
</dbReference>
<dbReference type="Proteomes" id="UP000431092">
    <property type="component" value="Unassembled WGS sequence"/>
</dbReference>
<evidence type="ECO:0000256" key="2">
    <source>
        <dbReference type="ARBA" id="ARBA00023180"/>
    </source>
</evidence>
<feature type="region of interest" description="Disordered" evidence="3">
    <location>
        <begin position="1"/>
        <end position="21"/>
    </location>
</feature>